<feature type="compositionally biased region" description="Pro residues" evidence="1">
    <location>
        <begin position="46"/>
        <end position="55"/>
    </location>
</feature>
<dbReference type="EMBL" id="JACBPP010000001">
    <property type="protein sequence ID" value="KAF8004991.1"/>
    <property type="molecule type" value="Genomic_DNA"/>
</dbReference>
<dbReference type="Pfam" id="PF10846">
    <property type="entry name" value="DUF2722"/>
    <property type="match status" value="1"/>
</dbReference>
<name>A0A8H7LCF5_9ASCO</name>
<feature type="region of interest" description="Disordered" evidence="1">
    <location>
        <begin position="172"/>
        <end position="237"/>
    </location>
</feature>
<feature type="compositionally biased region" description="Basic and acidic residues" evidence="1">
    <location>
        <begin position="378"/>
        <end position="392"/>
    </location>
</feature>
<evidence type="ECO:0000256" key="1">
    <source>
        <dbReference type="SAM" id="MobiDB-lite"/>
    </source>
</evidence>
<feature type="compositionally biased region" description="Polar residues" evidence="1">
    <location>
        <begin position="220"/>
        <end position="236"/>
    </location>
</feature>
<sequence length="416" mass="46131">MKVCSLIDKIPEKEEALPPTPMNHRSGEVFLTQPAPPNALASSEPLLPPPPPPNQPDAELKHMADSRLSPGSMSHASGAGAFSKLPDMHQDQPNQRFVPEPVAMSLLGPAVRGYLMTAPMFEEALRLRAEQEKSEQERLKLEAISRTRALLEYAVDNKIPPEVLTGLHQNTLTSGKSSMIPQPRPPGEKYLNPGELKANAPPETSSGPYQRSPYPVASPLQRSRQYENSNNASSVDPMNFRFGGVPSFNHQPPANANRRPRSPAKLGAIAVANLANPLTPYRPANRTVPLHQRHYSMPVETSFAGQRPGERQFLRGRNQQSSQATEAMRSPEHLSMQVRPMPAQPLHKQSKRGNSFSQDSMTLHQQVIQFHHWISENPGERSSERNEHKRNDSASSQSLVSMSHKRRKSTDSFIGN</sequence>
<dbReference type="InterPro" id="IPR021216">
    <property type="entry name" value="DUF2722"/>
</dbReference>
<reference evidence="2" key="1">
    <citation type="submission" date="2020-10" db="EMBL/GenBank/DDBJ databases">
        <title>The Whole-Genome Sequence of Metschnikowia persimmonesis, a Novel Endophytic Yeast Species Isolated from Medicinal Plant Diospyros kaki Thumb.</title>
        <authorList>
            <person name="Rahmat E."/>
            <person name="Kang Y."/>
        </authorList>
    </citation>
    <scope>NUCLEOTIDE SEQUENCE</scope>
    <source>
        <strain evidence="2">KIOM G15050</strain>
    </source>
</reference>
<keyword evidence="3" id="KW-1185">Reference proteome</keyword>
<proteinExistence type="predicted"/>
<evidence type="ECO:0000313" key="2">
    <source>
        <dbReference type="EMBL" id="KAF8004991.1"/>
    </source>
</evidence>
<dbReference type="Proteomes" id="UP000649328">
    <property type="component" value="Unassembled WGS sequence"/>
</dbReference>
<gene>
    <name evidence="2" type="ORF">HF325_000448</name>
</gene>
<feature type="region of interest" description="Disordered" evidence="1">
    <location>
        <begin position="314"/>
        <end position="336"/>
    </location>
</feature>
<evidence type="ECO:0000313" key="3">
    <source>
        <dbReference type="Proteomes" id="UP000649328"/>
    </source>
</evidence>
<feature type="region of interest" description="Disordered" evidence="1">
    <location>
        <begin position="1"/>
        <end position="94"/>
    </location>
</feature>
<dbReference type="OrthoDB" id="4095763at2759"/>
<feature type="region of interest" description="Disordered" evidence="1">
    <location>
        <begin position="377"/>
        <end position="416"/>
    </location>
</feature>
<accession>A0A8H7LCF5</accession>
<dbReference type="AlphaFoldDB" id="A0A8H7LCF5"/>
<organism evidence="2 3">
    <name type="scientific">Metschnikowia pulcherrima</name>
    <dbReference type="NCBI Taxonomy" id="27326"/>
    <lineage>
        <taxon>Eukaryota</taxon>
        <taxon>Fungi</taxon>
        <taxon>Dikarya</taxon>
        <taxon>Ascomycota</taxon>
        <taxon>Saccharomycotina</taxon>
        <taxon>Pichiomycetes</taxon>
        <taxon>Metschnikowiaceae</taxon>
        <taxon>Metschnikowia</taxon>
    </lineage>
</organism>
<comment type="caution">
    <text evidence="2">The sequence shown here is derived from an EMBL/GenBank/DDBJ whole genome shotgun (WGS) entry which is preliminary data.</text>
</comment>
<protein>
    <submittedName>
        <fullName evidence="2">Uncharacterized protein</fullName>
    </submittedName>
</protein>